<proteinExistence type="predicted"/>
<comment type="caution">
    <text evidence="2">The sequence shown here is derived from an EMBL/GenBank/DDBJ whole genome shotgun (WGS) entry which is preliminary data.</text>
</comment>
<organism evidence="2 3">
    <name type="scientific">Campylobacter hyointestinalis subsp. hyointestinalis</name>
    <dbReference type="NCBI Taxonomy" id="91352"/>
    <lineage>
        <taxon>Bacteria</taxon>
        <taxon>Pseudomonadati</taxon>
        <taxon>Campylobacterota</taxon>
        <taxon>Epsilonproteobacteria</taxon>
        <taxon>Campylobacterales</taxon>
        <taxon>Campylobacteraceae</taxon>
        <taxon>Campylobacter</taxon>
    </lineage>
</organism>
<evidence type="ECO:0000256" key="1">
    <source>
        <dbReference type="SAM" id="Phobius"/>
    </source>
</evidence>
<keyword evidence="1" id="KW-0812">Transmembrane</keyword>
<keyword evidence="1" id="KW-0472">Membrane</keyword>
<gene>
    <name evidence="2" type="ORF">CDQ78_00600</name>
</gene>
<dbReference type="RefSeq" id="WP_034961327.1">
    <property type="nucleotide sequence ID" value="NZ_CBCRTP010000004.1"/>
</dbReference>
<dbReference type="AlphaFoldDB" id="A0A855NG72"/>
<dbReference type="EMBL" id="NIQP01000001">
    <property type="protein sequence ID" value="PPB72905.1"/>
    <property type="molecule type" value="Genomic_DNA"/>
</dbReference>
<sequence length="105" mass="12037">MKKIKVSKYLVAFLLIMAIFFTAIISYIIHKNNHKELNLLMKNQISQMQNSIDKALLGAYALEALVLGANGFDHLYEYADKALYFSKVKGRDCYTFYSDISKSDI</sequence>
<evidence type="ECO:0000313" key="3">
    <source>
        <dbReference type="Proteomes" id="UP000239685"/>
    </source>
</evidence>
<feature type="transmembrane region" description="Helical" evidence="1">
    <location>
        <begin position="9"/>
        <end position="29"/>
    </location>
</feature>
<evidence type="ECO:0000313" key="2">
    <source>
        <dbReference type="EMBL" id="PPB72905.1"/>
    </source>
</evidence>
<reference evidence="2 3" key="1">
    <citation type="submission" date="2017-06" db="EMBL/GenBank/DDBJ databases">
        <title>Updating the genomic taxonomy and epidemiology of Campylobacter hyointestinalis; discovery in New Zealand farmed ruminants.</title>
        <authorList>
            <person name="Wilkinson D.A."/>
            <person name="Fayaz A."/>
            <person name="Biggs P.J."/>
            <person name="Midwinter A.C."/>
        </authorList>
    </citation>
    <scope>NUCLEOTIDE SEQUENCE [LARGE SCALE GENOMIC DNA]</scope>
    <source>
        <strain evidence="2 3">S1614a</strain>
    </source>
</reference>
<keyword evidence="1" id="KW-1133">Transmembrane helix</keyword>
<dbReference type="Proteomes" id="UP000239685">
    <property type="component" value="Unassembled WGS sequence"/>
</dbReference>
<name>A0A855NG72_CAMHY</name>
<evidence type="ECO:0008006" key="4">
    <source>
        <dbReference type="Google" id="ProtNLM"/>
    </source>
</evidence>
<protein>
    <recommendedName>
        <fullName evidence="4">Methyl-accepting chemotaxis protein</fullName>
    </recommendedName>
</protein>
<accession>A0A855NG72</accession>